<dbReference type="InterPro" id="IPR050373">
    <property type="entry name" value="Fibrinogen_C-term_domain"/>
</dbReference>
<dbReference type="GO" id="GO:0005615">
    <property type="term" value="C:extracellular space"/>
    <property type="evidence" value="ECO:0007669"/>
    <property type="project" value="TreeGrafter"/>
</dbReference>
<name>A0A6A4WEI0_AMPAM</name>
<dbReference type="Pfam" id="PF00147">
    <property type="entry name" value="Fibrinogen_C"/>
    <property type="match status" value="1"/>
</dbReference>
<gene>
    <name evidence="4" type="primary">TL5B_34</name>
    <name evidence="4" type="ORF">FJT64_027087</name>
</gene>
<evidence type="ECO:0000256" key="1">
    <source>
        <dbReference type="SAM" id="MobiDB-lite"/>
    </source>
</evidence>
<dbReference type="SUPFAM" id="SSF56496">
    <property type="entry name" value="Fibrinogen C-terminal domain-like"/>
    <property type="match status" value="1"/>
</dbReference>
<dbReference type="Gene3D" id="3.90.215.10">
    <property type="entry name" value="Gamma Fibrinogen, chain A, domain 1"/>
    <property type="match status" value="1"/>
</dbReference>
<dbReference type="AlphaFoldDB" id="A0A6A4WEI0"/>
<feature type="chain" id="PRO_5025434083" evidence="2">
    <location>
        <begin position="18"/>
        <end position="451"/>
    </location>
</feature>
<dbReference type="PANTHER" id="PTHR19143">
    <property type="entry name" value="FIBRINOGEN/TENASCIN/ANGIOPOEITIN"/>
    <property type="match status" value="1"/>
</dbReference>
<dbReference type="EMBL" id="VIIS01001269">
    <property type="protein sequence ID" value="KAF0300408.1"/>
    <property type="molecule type" value="Genomic_DNA"/>
</dbReference>
<dbReference type="SMART" id="SM00186">
    <property type="entry name" value="FBG"/>
    <property type="match status" value="1"/>
</dbReference>
<dbReference type="InterPro" id="IPR014716">
    <property type="entry name" value="Fibrinogen_a/b/g_C_1"/>
</dbReference>
<reference evidence="4 5" key="1">
    <citation type="submission" date="2019-07" db="EMBL/GenBank/DDBJ databases">
        <title>Draft genome assembly of a fouling barnacle, Amphibalanus amphitrite (Darwin, 1854): The first reference genome for Thecostraca.</title>
        <authorList>
            <person name="Kim W."/>
        </authorList>
    </citation>
    <scope>NUCLEOTIDE SEQUENCE [LARGE SCALE GENOMIC DNA]</scope>
    <source>
        <strain evidence="4">SNU_AA5</strain>
        <tissue evidence="4">Soma without cirri and trophi</tissue>
    </source>
</reference>
<feature type="region of interest" description="Disordered" evidence="1">
    <location>
        <begin position="127"/>
        <end position="146"/>
    </location>
</feature>
<keyword evidence="5" id="KW-1185">Reference proteome</keyword>
<dbReference type="OrthoDB" id="6425181at2759"/>
<dbReference type="CDD" id="cd00087">
    <property type="entry name" value="FReD"/>
    <property type="match status" value="1"/>
</dbReference>
<evidence type="ECO:0000256" key="2">
    <source>
        <dbReference type="SAM" id="SignalP"/>
    </source>
</evidence>
<protein>
    <submittedName>
        <fullName evidence="4">Techylectin-5B</fullName>
    </submittedName>
</protein>
<evidence type="ECO:0000313" key="5">
    <source>
        <dbReference type="Proteomes" id="UP000440578"/>
    </source>
</evidence>
<dbReference type="PROSITE" id="PS51406">
    <property type="entry name" value="FIBRINOGEN_C_2"/>
    <property type="match status" value="1"/>
</dbReference>
<dbReference type="Proteomes" id="UP000440578">
    <property type="component" value="Unassembled WGS sequence"/>
</dbReference>
<dbReference type="NCBIfam" id="NF040941">
    <property type="entry name" value="GGGWT_bact"/>
    <property type="match status" value="1"/>
</dbReference>
<organism evidence="4 5">
    <name type="scientific">Amphibalanus amphitrite</name>
    <name type="common">Striped barnacle</name>
    <name type="synonym">Balanus amphitrite</name>
    <dbReference type="NCBI Taxonomy" id="1232801"/>
    <lineage>
        <taxon>Eukaryota</taxon>
        <taxon>Metazoa</taxon>
        <taxon>Ecdysozoa</taxon>
        <taxon>Arthropoda</taxon>
        <taxon>Crustacea</taxon>
        <taxon>Multicrustacea</taxon>
        <taxon>Cirripedia</taxon>
        <taxon>Thoracica</taxon>
        <taxon>Thoracicalcarea</taxon>
        <taxon>Balanomorpha</taxon>
        <taxon>Balanoidea</taxon>
        <taxon>Balanidae</taxon>
        <taxon>Amphibalaninae</taxon>
        <taxon>Amphibalanus</taxon>
    </lineage>
</organism>
<dbReference type="InterPro" id="IPR002181">
    <property type="entry name" value="Fibrinogen_a/b/g_C_dom"/>
</dbReference>
<evidence type="ECO:0000259" key="3">
    <source>
        <dbReference type="PROSITE" id="PS51406"/>
    </source>
</evidence>
<feature type="compositionally biased region" description="Acidic residues" evidence="1">
    <location>
        <begin position="170"/>
        <end position="184"/>
    </location>
</feature>
<proteinExistence type="predicted"/>
<sequence length="451" mass="49690">MAARWSCAGVLLSAALAASCGCGVLLEPEPETQPEPPPSVPGASINGVFSIISLAVQRELRPAVSKLESQMESMNSRQSLLESMVSVLTTQTLKNGQSQKTEQLSSQLASQQSQLNEVRAQLNGLASEEPATGPSNEDTSPRVHFGVRRPAISLTRRLRGSRLDSLWPELLDDSNSEPEQESAEDTSAAPAHDHAALFGRLDSFFNVRGARSTDSQGTIQRRCSADRSAAGAAQTAARDCSDLHVGSTSGTYFLRPSGNNTQQPVEAYCDMDTAGGNWTVIQRRADIEPRQDFYLGWTDYKEGFGNVAQEFWWGLEHLYQLTSLGRQYELRIDLEAFDGNRSYAIYQGFRISSEVDGYRLSVTNYSGTAGDGLMENVNYQFSTEDRDSDQLSTLSCARVHRGAWWHGQWCGLSNLNGRYSGASGGSRTGIWWFPWRAMESLKRTEMKIRPT</sequence>
<evidence type="ECO:0000313" key="4">
    <source>
        <dbReference type="EMBL" id="KAF0300408.1"/>
    </source>
</evidence>
<feature type="region of interest" description="Disordered" evidence="1">
    <location>
        <begin position="169"/>
        <end position="190"/>
    </location>
</feature>
<dbReference type="PANTHER" id="PTHR19143:SF327">
    <property type="entry name" value="FI21813P1-RELATED"/>
    <property type="match status" value="1"/>
</dbReference>
<dbReference type="PROSITE" id="PS51257">
    <property type="entry name" value="PROKAR_LIPOPROTEIN"/>
    <property type="match status" value="1"/>
</dbReference>
<feature type="signal peptide" evidence="2">
    <location>
        <begin position="1"/>
        <end position="17"/>
    </location>
</feature>
<comment type="caution">
    <text evidence="4">The sequence shown here is derived from an EMBL/GenBank/DDBJ whole genome shotgun (WGS) entry which is preliminary data.</text>
</comment>
<keyword evidence="2" id="KW-0732">Signal</keyword>
<dbReference type="InterPro" id="IPR036056">
    <property type="entry name" value="Fibrinogen-like_C"/>
</dbReference>
<accession>A0A6A4WEI0</accession>
<feature type="region of interest" description="Disordered" evidence="1">
    <location>
        <begin position="95"/>
        <end position="116"/>
    </location>
</feature>
<feature type="domain" description="Fibrinogen C-terminal" evidence="3">
    <location>
        <begin position="231"/>
        <end position="451"/>
    </location>
</feature>
<feature type="compositionally biased region" description="Low complexity" evidence="1">
    <location>
        <begin position="103"/>
        <end position="115"/>
    </location>
</feature>